<dbReference type="SUPFAM" id="SSF57802">
    <property type="entry name" value="Rubredoxin-like"/>
    <property type="match status" value="1"/>
</dbReference>
<evidence type="ECO:0000259" key="1">
    <source>
        <dbReference type="Pfam" id="PF10276"/>
    </source>
</evidence>
<dbReference type="EMBL" id="CP002130">
    <property type="protein sequence ID" value="AEI88624.1"/>
    <property type="molecule type" value="Genomic_DNA"/>
</dbReference>
<feature type="domain" description="Zinc finger CHCC-type" evidence="1">
    <location>
        <begin position="16"/>
        <end position="50"/>
    </location>
</feature>
<dbReference type="OrthoDB" id="9807344at2"/>
<gene>
    <name evidence="2" type="ordered locus">midi_00314</name>
</gene>
<dbReference type="AlphaFoldDB" id="F7XVC5"/>
<dbReference type="Proteomes" id="UP000006639">
    <property type="component" value="Chromosome"/>
</dbReference>
<dbReference type="KEGG" id="mmn:midi_00314"/>
<evidence type="ECO:0000313" key="3">
    <source>
        <dbReference type="Proteomes" id="UP000006639"/>
    </source>
</evidence>
<dbReference type="RefSeq" id="WP_013950839.1">
    <property type="nucleotide sequence ID" value="NC_015722.1"/>
</dbReference>
<accession>F7XVC5</accession>
<protein>
    <submittedName>
        <fullName evidence="2">Uncharacterized protein conserved in bacteria</fullName>
    </submittedName>
</protein>
<dbReference type="Gene3D" id="2.60.260.40">
    <property type="entry name" value="q5lls5 like domains"/>
    <property type="match status" value="1"/>
</dbReference>
<sequence length="64" mass="7044">MAKNSIIVEKNVVHSERVCCDGGPCYGHPKIYLEIGANRQTKCPYCGRVFVYAPKSASGNKIKN</sequence>
<evidence type="ECO:0000313" key="2">
    <source>
        <dbReference type="EMBL" id="AEI88624.1"/>
    </source>
</evidence>
<name>F7XVC5_MIDMI</name>
<dbReference type="HOGENOM" id="CLU_083053_5_1_5"/>
<proteinExistence type="predicted"/>
<dbReference type="InterPro" id="IPR019401">
    <property type="entry name" value="Znf_CHCC"/>
</dbReference>
<organism evidence="2 3">
    <name type="scientific">Midichloria mitochondrii (strain IricVA)</name>
    <dbReference type="NCBI Taxonomy" id="696127"/>
    <lineage>
        <taxon>Bacteria</taxon>
        <taxon>Pseudomonadati</taxon>
        <taxon>Pseudomonadota</taxon>
        <taxon>Alphaproteobacteria</taxon>
        <taxon>Rickettsiales</taxon>
        <taxon>Candidatus Midichloriaceae</taxon>
        <taxon>Candidatus Midichloria</taxon>
    </lineage>
</organism>
<reference evidence="2 3" key="1">
    <citation type="journal article" date="2011" name="Mol. Biol. Evol.">
        <title>Phylogenomic evidence for the presence of a flagellum and cbb3 oxidase in the free-living mitochondrial ancestor.</title>
        <authorList>
            <person name="Sassera D."/>
            <person name="Lo N."/>
            <person name="Epis S."/>
            <person name="D'Auria G."/>
            <person name="Montagna M."/>
            <person name="Comandatore F."/>
            <person name="Horner D."/>
            <person name="Pereto J."/>
            <person name="Luciano A.M."/>
            <person name="Franciosi F."/>
            <person name="Ferri E."/>
            <person name="Crotti E."/>
            <person name="Bazzocchi C."/>
            <person name="Daffonchio D."/>
            <person name="Sacchi L."/>
            <person name="Moya A."/>
            <person name="Latorre A."/>
            <person name="Bandi C."/>
        </authorList>
    </citation>
    <scope>NUCLEOTIDE SEQUENCE [LARGE SCALE GENOMIC DNA]</scope>
    <source>
        <strain evidence="2 3">IricVA</strain>
    </source>
</reference>
<keyword evidence="3" id="KW-1185">Reference proteome</keyword>
<dbReference type="STRING" id="696127.midi_00314"/>
<dbReference type="Pfam" id="PF10276">
    <property type="entry name" value="zf-CHCC"/>
    <property type="match status" value="1"/>
</dbReference>